<dbReference type="SMART" id="SM00248">
    <property type="entry name" value="ANK"/>
    <property type="match status" value="6"/>
</dbReference>
<dbReference type="AlphaFoldDB" id="A0A1F5L012"/>
<evidence type="ECO:0000256" key="3">
    <source>
        <dbReference type="PROSITE-ProRule" id="PRU00023"/>
    </source>
</evidence>
<dbReference type="RefSeq" id="XP_022482047.1">
    <property type="nucleotide sequence ID" value="XM_022638097.1"/>
</dbReference>
<protein>
    <submittedName>
        <fullName evidence="5">Uncharacterized protein</fullName>
    </submittedName>
</protein>
<evidence type="ECO:0000256" key="1">
    <source>
        <dbReference type="ARBA" id="ARBA00022737"/>
    </source>
</evidence>
<dbReference type="InterPro" id="IPR002110">
    <property type="entry name" value="Ankyrin_rpt"/>
</dbReference>
<keyword evidence="6" id="KW-1185">Reference proteome</keyword>
<dbReference type="Proteomes" id="UP000177622">
    <property type="component" value="Unassembled WGS sequence"/>
</dbReference>
<dbReference type="STRING" id="1835702.A0A1F5L012"/>
<feature type="non-terminal residue" evidence="5">
    <location>
        <position position="312"/>
    </location>
</feature>
<dbReference type="Gene3D" id="1.25.40.20">
    <property type="entry name" value="Ankyrin repeat-containing domain"/>
    <property type="match status" value="2"/>
</dbReference>
<evidence type="ECO:0000313" key="6">
    <source>
        <dbReference type="Proteomes" id="UP000177622"/>
    </source>
</evidence>
<sequence length="312" mass="35969">MSIADPRPYQPLHPHDHHIQDHCSREPDWLLQEVATPRINDEMFLLNLPAEMLLCIADSLDQARDLLALACLNQAANDLFLDYLYRFNVRHQRSDALFWGVRRGKSKFVKMMLDDYGADANTTDHRSRTPIFHAMRTKNETIIRTLLVDKRADINWQDQRRQTPLVYAIERNLLSTASLLLDFNPCLNITDIKNRSAIWYAIASCDENLVQVLLERGSDIRTPDYKQFSPLSLAIARKTPRITRLLLLHSDSNSRKTLLEDVTIRNRLLRQAVQASLHDVIALLIAHGADPNSRNRDGQRLLHQATKKGDRE</sequence>
<evidence type="ECO:0000313" key="5">
    <source>
        <dbReference type="EMBL" id="OGE46578.1"/>
    </source>
</evidence>
<organism evidence="5 6">
    <name type="scientific">Penicillium arizonense</name>
    <dbReference type="NCBI Taxonomy" id="1835702"/>
    <lineage>
        <taxon>Eukaryota</taxon>
        <taxon>Fungi</taxon>
        <taxon>Dikarya</taxon>
        <taxon>Ascomycota</taxon>
        <taxon>Pezizomycotina</taxon>
        <taxon>Eurotiomycetes</taxon>
        <taxon>Eurotiomycetidae</taxon>
        <taxon>Eurotiales</taxon>
        <taxon>Aspergillaceae</taxon>
        <taxon>Penicillium</taxon>
    </lineage>
</organism>
<evidence type="ECO:0000256" key="2">
    <source>
        <dbReference type="ARBA" id="ARBA00023043"/>
    </source>
</evidence>
<dbReference type="InterPro" id="IPR036770">
    <property type="entry name" value="Ankyrin_rpt-contain_sf"/>
</dbReference>
<name>A0A1F5L012_PENAI</name>
<proteinExistence type="predicted"/>
<dbReference type="GeneID" id="34582831"/>
<dbReference type="PANTHER" id="PTHR24198:SF165">
    <property type="entry name" value="ANKYRIN REPEAT-CONTAINING PROTEIN-RELATED"/>
    <property type="match status" value="1"/>
</dbReference>
<feature type="region of interest" description="Disordered" evidence="4">
    <location>
        <begin position="291"/>
        <end position="312"/>
    </location>
</feature>
<accession>A0A1F5L012</accession>
<dbReference type="SUPFAM" id="SSF48403">
    <property type="entry name" value="Ankyrin repeat"/>
    <property type="match status" value="1"/>
</dbReference>
<keyword evidence="1" id="KW-0677">Repeat</keyword>
<feature type="repeat" description="ANK" evidence="3">
    <location>
        <begin position="193"/>
        <end position="225"/>
    </location>
</feature>
<gene>
    <name evidence="5" type="ORF">PENARI_c182G06578</name>
</gene>
<comment type="caution">
    <text evidence="5">The sequence shown here is derived from an EMBL/GenBank/DDBJ whole genome shotgun (WGS) entry which is preliminary data.</text>
</comment>
<dbReference type="PROSITE" id="PS50088">
    <property type="entry name" value="ANK_REPEAT"/>
    <property type="match status" value="1"/>
</dbReference>
<keyword evidence="2 3" id="KW-0040">ANK repeat</keyword>
<dbReference type="Pfam" id="PF13637">
    <property type="entry name" value="Ank_4"/>
    <property type="match status" value="1"/>
</dbReference>
<evidence type="ECO:0000256" key="4">
    <source>
        <dbReference type="SAM" id="MobiDB-lite"/>
    </source>
</evidence>
<dbReference type="OrthoDB" id="341259at2759"/>
<dbReference type="Pfam" id="PF12796">
    <property type="entry name" value="Ank_2"/>
    <property type="match status" value="1"/>
</dbReference>
<dbReference type="PANTHER" id="PTHR24198">
    <property type="entry name" value="ANKYRIN REPEAT AND PROTEIN KINASE DOMAIN-CONTAINING PROTEIN"/>
    <property type="match status" value="1"/>
</dbReference>
<reference evidence="5 6" key="1">
    <citation type="journal article" date="2016" name="Sci. Rep.">
        <title>Penicillium arizonense, a new, genome sequenced fungal species, reveals a high chemical diversity in secreted metabolites.</title>
        <authorList>
            <person name="Grijseels S."/>
            <person name="Nielsen J.C."/>
            <person name="Randelovic M."/>
            <person name="Nielsen J."/>
            <person name="Nielsen K.F."/>
            <person name="Workman M."/>
            <person name="Frisvad J.C."/>
        </authorList>
    </citation>
    <scope>NUCLEOTIDE SEQUENCE [LARGE SCALE GENOMIC DNA]</scope>
    <source>
        <strain evidence="5 6">CBS 141311</strain>
    </source>
</reference>
<dbReference type="EMBL" id="LXJU01000182">
    <property type="protein sequence ID" value="OGE46578.1"/>
    <property type="molecule type" value="Genomic_DNA"/>
</dbReference>